<feature type="compositionally biased region" description="Basic and acidic residues" evidence="13">
    <location>
        <begin position="243"/>
        <end position="268"/>
    </location>
</feature>
<dbReference type="OrthoDB" id="899at2759"/>
<keyword evidence="5 12" id="KW-0863">Zinc-finger</keyword>
<comment type="caution">
    <text evidence="15">The sequence shown here is derived from an EMBL/GenBank/DDBJ whole genome shotgun (WGS) entry which is preliminary data.</text>
</comment>
<dbReference type="PANTHER" id="PTHR13808:SF1">
    <property type="entry name" value="HISTONE ACETYLTRANSFERASE"/>
    <property type="match status" value="1"/>
</dbReference>
<name>A0A1D2MPD6_ORCCI</name>
<dbReference type="InterPro" id="IPR013178">
    <property type="entry name" value="Histone_AcTrfase_Rtt109/CBP"/>
</dbReference>
<dbReference type="InterPro" id="IPR035898">
    <property type="entry name" value="TAZ_dom_sf"/>
</dbReference>
<dbReference type="EMBL" id="LJIJ01000756">
    <property type="protein sequence ID" value="ODM94762.1"/>
    <property type="molecule type" value="Genomic_DNA"/>
</dbReference>
<evidence type="ECO:0000256" key="2">
    <source>
        <dbReference type="ARBA" id="ARBA00013184"/>
    </source>
</evidence>
<keyword evidence="4 12" id="KW-0479">Metal-binding</keyword>
<evidence type="ECO:0000256" key="6">
    <source>
        <dbReference type="ARBA" id="ARBA00022833"/>
    </source>
</evidence>
<keyword evidence="7" id="KW-0156">Chromatin regulator</keyword>
<gene>
    <name evidence="15" type="ORF">Ocin01_11921</name>
</gene>
<reference evidence="15 16" key="1">
    <citation type="journal article" date="2016" name="Genome Biol. Evol.">
        <title>Gene Family Evolution Reflects Adaptation to Soil Environmental Stressors in the Genome of the Collembolan Orchesella cincta.</title>
        <authorList>
            <person name="Faddeeva-Vakhrusheva A."/>
            <person name="Derks M.F."/>
            <person name="Anvar S.Y."/>
            <person name="Agamennone V."/>
            <person name="Suring W."/>
            <person name="Smit S."/>
            <person name="van Straalen N.M."/>
            <person name="Roelofs D."/>
        </authorList>
    </citation>
    <scope>NUCLEOTIDE SEQUENCE [LARGE SCALE GENOMIC DNA]</scope>
    <source>
        <tissue evidence="15">Mixed pool</tissue>
    </source>
</reference>
<keyword evidence="6 12" id="KW-0862">Zinc</keyword>
<dbReference type="GO" id="GO:0008270">
    <property type="term" value="F:zinc ion binding"/>
    <property type="evidence" value="ECO:0007669"/>
    <property type="project" value="UniProtKB-KW"/>
</dbReference>
<dbReference type="AlphaFoldDB" id="A0A1D2MPD6"/>
<dbReference type="GO" id="GO:0003713">
    <property type="term" value="F:transcription coactivator activity"/>
    <property type="evidence" value="ECO:0007669"/>
    <property type="project" value="TreeGrafter"/>
</dbReference>
<evidence type="ECO:0000256" key="8">
    <source>
        <dbReference type="ARBA" id="ARBA00023015"/>
    </source>
</evidence>
<evidence type="ECO:0000259" key="14">
    <source>
        <dbReference type="PROSITE" id="PS50134"/>
    </source>
</evidence>
<keyword evidence="3" id="KW-0808">Transferase</keyword>
<dbReference type="GO" id="GO:0031490">
    <property type="term" value="F:chromatin DNA binding"/>
    <property type="evidence" value="ECO:0007669"/>
    <property type="project" value="TreeGrafter"/>
</dbReference>
<keyword evidence="9" id="KW-0804">Transcription</keyword>
<accession>A0A1D2MPD6</accession>
<dbReference type="InterPro" id="IPR000197">
    <property type="entry name" value="Znf_TAZ"/>
</dbReference>
<feature type="domain" description="TAZ-type" evidence="14">
    <location>
        <begin position="97"/>
        <end position="187"/>
    </location>
</feature>
<dbReference type="GO" id="GO:0045944">
    <property type="term" value="P:positive regulation of transcription by RNA polymerase II"/>
    <property type="evidence" value="ECO:0007669"/>
    <property type="project" value="TreeGrafter"/>
</dbReference>
<comment type="subcellular location">
    <subcellularLocation>
        <location evidence="1">Nucleus</location>
    </subcellularLocation>
</comment>
<comment type="catalytic activity">
    <reaction evidence="11">
        <text>L-lysyl-[protein] + acetyl-CoA = N(6)-acetyl-L-lysyl-[protein] + CoA + H(+)</text>
        <dbReference type="Rhea" id="RHEA:45948"/>
        <dbReference type="Rhea" id="RHEA-COMP:9752"/>
        <dbReference type="Rhea" id="RHEA-COMP:10731"/>
        <dbReference type="ChEBI" id="CHEBI:15378"/>
        <dbReference type="ChEBI" id="CHEBI:29969"/>
        <dbReference type="ChEBI" id="CHEBI:57287"/>
        <dbReference type="ChEBI" id="CHEBI:57288"/>
        <dbReference type="ChEBI" id="CHEBI:61930"/>
        <dbReference type="EC" id="2.3.1.48"/>
    </reaction>
</comment>
<evidence type="ECO:0000256" key="13">
    <source>
        <dbReference type="SAM" id="MobiDB-lite"/>
    </source>
</evidence>
<dbReference type="Gene3D" id="1.20.1020.10">
    <property type="entry name" value="TAZ domain"/>
    <property type="match status" value="1"/>
</dbReference>
<evidence type="ECO:0000256" key="3">
    <source>
        <dbReference type="ARBA" id="ARBA00022679"/>
    </source>
</evidence>
<evidence type="ECO:0000256" key="4">
    <source>
        <dbReference type="ARBA" id="ARBA00022723"/>
    </source>
</evidence>
<dbReference type="EC" id="2.3.1.48" evidence="2"/>
<dbReference type="GO" id="GO:0005634">
    <property type="term" value="C:nucleus"/>
    <property type="evidence" value="ECO:0007669"/>
    <property type="project" value="UniProtKB-SubCell"/>
</dbReference>
<evidence type="ECO:0000256" key="10">
    <source>
        <dbReference type="ARBA" id="ARBA00023242"/>
    </source>
</evidence>
<dbReference type="Proteomes" id="UP000094527">
    <property type="component" value="Unassembled WGS sequence"/>
</dbReference>
<keyword evidence="8" id="KW-0805">Transcription regulation</keyword>
<dbReference type="PROSITE" id="PS50134">
    <property type="entry name" value="ZF_TAZ"/>
    <property type="match status" value="1"/>
</dbReference>
<dbReference type="SMART" id="SM00551">
    <property type="entry name" value="ZnF_TAZ"/>
    <property type="match status" value="1"/>
</dbReference>
<dbReference type="GO" id="GO:0000123">
    <property type="term" value="C:histone acetyltransferase complex"/>
    <property type="evidence" value="ECO:0007669"/>
    <property type="project" value="TreeGrafter"/>
</dbReference>
<feature type="zinc finger region" description="TAZ-type" evidence="12">
    <location>
        <begin position="97"/>
        <end position="187"/>
    </location>
</feature>
<dbReference type="Pfam" id="PF02135">
    <property type="entry name" value="zf-TAZ"/>
    <property type="match status" value="1"/>
</dbReference>
<dbReference type="PANTHER" id="PTHR13808">
    <property type="entry name" value="CBP/P300-RELATED"/>
    <property type="match status" value="1"/>
</dbReference>
<evidence type="ECO:0000256" key="9">
    <source>
        <dbReference type="ARBA" id="ARBA00023163"/>
    </source>
</evidence>
<evidence type="ECO:0000256" key="11">
    <source>
        <dbReference type="ARBA" id="ARBA00048017"/>
    </source>
</evidence>
<sequence>MSGGDSRFRIMKDNSKPSGKVALVDTKPISIPIISSSTTSAAGGGGAIVKSVSISRSQGCQAPVPSPSSGMVSIGTQTGEESQNQNENVAQMSGEELQEKRRLIRKQLAVLLHAVLCRVRDELIGNTGESARPCPTAFCGLMKTVLNHLRTCDARLDCPHPHCASSRQILNHWKQCTQADCPVCSSLRRVVPAYLEAVVSNPRWRDEIMSRFQWLIRFIGPINMRMPPTTISPIHLHHASRLQAREERRAAREESEENNRNNQKDCEE</sequence>
<proteinExistence type="predicted"/>
<dbReference type="SUPFAM" id="SSF57933">
    <property type="entry name" value="TAZ domain"/>
    <property type="match status" value="1"/>
</dbReference>
<evidence type="ECO:0000256" key="12">
    <source>
        <dbReference type="PROSITE-ProRule" id="PRU00203"/>
    </source>
</evidence>
<dbReference type="GO" id="GO:0005667">
    <property type="term" value="C:transcription regulator complex"/>
    <property type="evidence" value="ECO:0007669"/>
    <property type="project" value="TreeGrafter"/>
</dbReference>
<dbReference type="GO" id="GO:0004402">
    <property type="term" value="F:histone acetyltransferase activity"/>
    <property type="evidence" value="ECO:0007669"/>
    <property type="project" value="InterPro"/>
</dbReference>
<evidence type="ECO:0000313" key="16">
    <source>
        <dbReference type="Proteomes" id="UP000094527"/>
    </source>
</evidence>
<dbReference type="STRING" id="48709.A0A1D2MPD6"/>
<organism evidence="15 16">
    <name type="scientific">Orchesella cincta</name>
    <name type="common">Springtail</name>
    <name type="synonym">Podura cincta</name>
    <dbReference type="NCBI Taxonomy" id="48709"/>
    <lineage>
        <taxon>Eukaryota</taxon>
        <taxon>Metazoa</taxon>
        <taxon>Ecdysozoa</taxon>
        <taxon>Arthropoda</taxon>
        <taxon>Hexapoda</taxon>
        <taxon>Collembola</taxon>
        <taxon>Entomobryomorpha</taxon>
        <taxon>Entomobryoidea</taxon>
        <taxon>Orchesellidae</taxon>
        <taxon>Orchesellinae</taxon>
        <taxon>Orchesella</taxon>
    </lineage>
</organism>
<feature type="region of interest" description="Disordered" evidence="13">
    <location>
        <begin position="242"/>
        <end position="268"/>
    </location>
</feature>
<evidence type="ECO:0000256" key="7">
    <source>
        <dbReference type="ARBA" id="ARBA00022853"/>
    </source>
</evidence>
<keyword evidence="16" id="KW-1185">Reference proteome</keyword>
<evidence type="ECO:0000256" key="1">
    <source>
        <dbReference type="ARBA" id="ARBA00004123"/>
    </source>
</evidence>
<keyword evidence="10" id="KW-0539">Nucleus</keyword>
<evidence type="ECO:0000313" key="15">
    <source>
        <dbReference type="EMBL" id="ODM94762.1"/>
    </source>
</evidence>
<evidence type="ECO:0000256" key="5">
    <source>
        <dbReference type="ARBA" id="ARBA00022771"/>
    </source>
</evidence>
<protein>
    <recommendedName>
        <fullName evidence="2">histone acetyltransferase</fullName>
        <ecNumber evidence="2">2.3.1.48</ecNumber>
    </recommendedName>
</protein>